<keyword evidence="7 8" id="KW-0408">Iron</keyword>
<dbReference type="InterPro" id="IPR036909">
    <property type="entry name" value="Cyt_c-like_dom_sf"/>
</dbReference>
<dbReference type="InterPro" id="IPR009056">
    <property type="entry name" value="Cyt_c-like_dom"/>
</dbReference>
<evidence type="ECO:0000313" key="10">
    <source>
        <dbReference type="EMBL" id="GGD54816.1"/>
    </source>
</evidence>
<proteinExistence type="inferred from homology"/>
<evidence type="ECO:0000256" key="1">
    <source>
        <dbReference type="ARBA" id="ARBA00001931"/>
    </source>
</evidence>
<evidence type="ECO:0000256" key="2">
    <source>
        <dbReference type="ARBA" id="ARBA00008156"/>
    </source>
</evidence>
<evidence type="ECO:0000256" key="8">
    <source>
        <dbReference type="PROSITE-ProRule" id="PRU00433"/>
    </source>
</evidence>
<dbReference type="InterPro" id="IPR002372">
    <property type="entry name" value="PQQ_rpt_dom"/>
</dbReference>
<dbReference type="Gene3D" id="1.10.760.10">
    <property type="entry name" value="Cytochrome c-like domain"/>
    <property type="match status" value="1"/>
</dbReference>
<dbReference type="SUPFAM" id="SSF50998">
    <property type="entry name" value="Quinoprotein alcohol dehydrogenase-like"/>
    <property type="match status" value="1"/>
</dbReference>
<dbReference type="PROSITE" id="PS51007">
    <property type="entry name" value="CYTC"/>
    <property type="match status" value="1"/>
</dbReference>
<comment type="cofactor">
    <cofactor evidence="1">
        <name>pyrroloquinoline quinone</name>
        <dbReference type="ChEBI" id="CHEBI:58442"/>
    </cofactor>
</comment>
<comment type="caution">
    <text evidence="10">The sequence shown here is derived from an EMBL/GenBank/DDBJ whole genome shotgun (WGS) entry which is preliminary data.</text>
</comment>
<dbReference type="Gene3D" id="2.140.10.10">
    <property type="entry name" value="Quinoprotein alcohol dehydrogenase-like superfamily"/>
    <property type="match status" value="2"/>
</dbReference>
<keyword evidence="11" id="KW-1185">Reference proteome</keyword>
<dbReference type="SMART" id="SM00564">
    <property type="entry name" value="PQQ"/>
    <property type="match status" value="4"/>
</dbReference>
<name>A0ABQ1R3J8_9FLAO</name>
<dbReference type="RefSeq" id="WP_229732583.1">
    <property type="nucleotide sequence ID" value="NZ_BMFH01000002.1"/>
</dbReference>
<evidence type="ECO:0000256" key="5">
    <source>
        <dbReference type="ARBA" id="ARBA00022729"/>
    </source>
</evidence>
<evidence type="ECO:0000256" key="3">
    <source>
        <dbReference type="ARBA" id="ARBA00022617"/>
    </source>
</evidence>
<dbReference type="Proteomes" id="UP000625780">
    <property type="component" value="Unassembled WGS sequence"/>
</dbReference>
<dbReference type="InterPro" id="IPR018391">
    <property type="entry name" value="PQQ_b-propeller_rpt"/>
</dbReference>
<reference evidence="11" key="1">
    <citation type="journal article" date="2019" name="Int. J. Syst. Evol. Microbiol.">
        <title>The Global Catalogue of Microorganisms (GCM) 10K type strain sequencing project: providing services to taxonomists for standard genome sequencing and annotation.</title>
        <authorList>
            <consortium name="The Broad Institute Genomics Platform"/>
            <consortium name="The Broad Institute Genome Sequencing Center for Infectious Disease"/>
            <person name="Wu L."/>
            <person name="Ma J."/>
        </authorList>
    </citation>
    <scope>NUCLEOTIDE SEQUENCE [LARGE SCALE GENOMIC DNA]</scope>
    <source>
        <strain evidence="11">CGMCC 1.12606</strain>
    </source>
</reference>
<accession>A0ABQ1R3J8</accession>
<dbReference type="InterPro" id="IPR011047">
    <property type="entry name" value="Quinoprotein_ADH-like_sf"/>
</dbReference>
<dbReference type="Pfam" id="PF01011">
    <property type="entry name" value="PQQ"/>
    <property type="match status" value="2"/>
</dbReference>
<evidence type="ECO:0000313" key="11">
    <source>
        <dbReference type="Proteomes" id="UP000625780"/>
    </source>
</evidence>
<comment type="similarity">
    <text evidence="2">Belongs to the bacterial PQQ dehydrogenase family.</text>
</comment>
<keyword evidence="5" id="KW-0732">Signal</keyword>
<keyword evidence="4 8" id="KW-0479">Metal-binding</keyword>
<dbReference type="EMBL" id="BMFH01000002">
    <property type="protein sequence ID" value="GGD54816.1"/>
    <property type="molecule type" value="Genomic_DNA"/>
</dbReference>
<feature type="domain" description="Cytochrome c" evidence="9">
    <location>
        <begin position="476"/>
        <end position="552"/>
    </location>
</feature>
<dbReference type="PANTHER" id="PTHR32303">
    <property type="entry name" value="QUINOPROTEIN ALCOHOL DEHYDROGENASE (CYTOCHROME C)"/>
    <property type="match status" value="1"/>
</dbReference>
<keyword evidence="3 8" id="KW-0349">Heme</keyword>
<gene>
    <name evidence="10" type="ORF">GCM10011361_21670</name>
</gene>
<dbReference type="CDD" id="cd10280">
    <property type="entry name" value="PQQ_mGDH"/>
    <property type="match status" value="1"/>
</dbReference>
<evidence type="ECO:0000259" key="9">
    <source>
        <dbReference type="PROSITE" id="PS51007"/>
    </source>
</evidence>
<evidence type="ECO:0000256" key="6">
    <source>
        <dbReference type="ARBA" id="ARBA00023002"/>
    </source>
</evidence>
<dbReference type="PANTHER" id="PTHR32303:SF4">
    <property type="entry name" value="QUINOPROTEIN GLUCOSE DEHYDROGENASE"/>
    <property type="match status" value="1"/>
</dbReference>
<organism evidence="10 11">
    <name type="scientific">Muriicola marianensis</name>
    <dbReference type="NCBI Taxonomy" id="1324801"/>
    <lineage>
        <taxon>Bacteria</taxon>
        <taxon>Pseudomonadati</taxon>
        <taxon>Bacteroidota</taxon>
        <taxon>Flavobacteriia</taxon>
        <taxon>Flavobacteriales</taxon>
        <taxon>Flavobacteriaceae</taxon>
        <taxon>Muriicola</taxon>
    </lineage>
</organism>
<protein>
    <recommendedName>
        <fullName evidence="9">Cytochrome c domain-containing protein</fullName>
    </recommendedName>
</protein>
<dbReference type="Pfam" id="PF13442">
    <property type="entry name" value="Cytochrome_CBB3"/>
    <property type="match status" value="1"/>
</dbReference>
<dbReference type="InterPro" id="IPR017511">
    <property type="entry name" value="PQQ_mDH"/>
</dbReference>
<evidence type="ECO:0000256" key="4">
    <source>
        <dbReference type="ARBA" id="ARBA00022723"/>
    </source>
</evidence>
<dbReference type="SUPFAM" id="SSF46626">
    <property type="entry name" value="Cytochrome c"/>
    <property type="match status" value="1"/>
</dbReference>
<sequence>MTGCERNQSDQPVVDYSSWENYAGTKDGSRYSSLEEINLNNVSELEVAWRYSSGDRDTLNRSQNQCNPIVIDGVLYGSSPRLKLLALNAATGEPLWVFDPAEEDSALAQDPYRFYKVNRGVVYWEGDQENESRLFYNVGARVYAISTITGRPIRAFGKEGYIDLSQDLDRDPGTFNPFIANTSPGIIYKDLIILGSRVAESADGAPGHVRAYNVITGKREWIFHTIPHPGEVGYESWPDKEAYKKLGGANSWAGMSLDEKRGIVYIPTGSVSGDFYGGIREGENLFANSLVALDAKTGKYIWHYQTVHHDLWDRDLAANPNLVTLRKEGKDLDAVAQITKHGYVFLFDRVSGEPVFPIEEKAVSQNALPGEKPWATQPVPTLPEPFARQDFREEDVTNLTPETHDEMLRRYKQIKYREMFHPPSKEGSWIFPGFDGGGEWGGASVDPETQVLYVNSSELPWAMIMVDVPGNDIISGSSSPGRSLYNKYCFACHGLDLKGNGTSFPSLEQVGNKYSESEIVNILKNGINMMPAFQQIPDHEQDALVTFLREGEFELETPVEMAKEPATSGVSSGGSLLDEVPYQMAGYTRFLDDQGYPGITPPWGTLNAVDLNSGKLLWKVPLGEYPELTALGHPKTGTENYGGPVVTKGGLIFIAATKDSKIRAFDKKTGEEVWAADLPAPGYATPSVYSVNGKQYVVVACGGGKIGSISGDEYVAFALP</sequence>
<keyword evidence="6" id="KW-0560">Oxidoreductase</keyword>
<evidence type="ECO:0000256" key="7">
    <source>
        <dbReference type="ARBA" id="ARBA00023004"/>
    </source>
</evidence>